<keyword evidence="1" id="KW-1133">Transmembrane helix</keyword>
<dbReference type="PANTHER" id="PTHR12303:SF13">
    <property type="match status" value="1"/>
</dbReference>
<dbReference type="SMART" id="SM01296">
    <property type="entry name" value="N2227"/>
    <property type="match status" value="1"/>
</dbReference>
<keyword evidence="1" id="KW-0812">Transmembrane</keyword>
<keyword evidence="1" id="KW-0472">Membrane</keyword>
<dbReference type="PANTHER" id="PTHR12303">
    <property type="entry name" value="CARNOSINE N-METHYLTRANSFERASE"/>
    <property type="match status" value="1"/>
</dbReference>
<proteinExistence type="predicted"/>
<comment type="caution">
    <text evidence="2">The sequence shown here is derived from an EMBL/GenBank/DDBJ whole genome shotgun (WGS) entry which is preliminary data.</text>
</comment>
<dbReference type="InterPro" id="IPR029063">
    <property type="entry name" value="SAM-dependent_MTases_sf"/>
</dbReference>
<evidence type="ECO:0000313" key="3">
    <source>
        <dbReference type="Proteomes" id="UP000629468"/>
    </source>
</evidence>
<dbReference type="SUPFAM" id="SSF53335">
    <property type="entry name" value="S-adenosyl-L-methionine-dependent methyltransferases"/>
    <property type="match status" value="1"/>
</dbReference>
<dbReference type="Gene3D" id="3.40.50.150">
    <property type="entry name" value="Vaccinia Virus protein VP39"/>
    <property type="match status" value="1"/>
</dbReference>
<dbReference type="Pfam" id="PF07942">
    <property type="entry name" value="CARME"/>
    <property type="match status" value="1"/>
</dbReference>
<evidence type="ECO:0000256" key="1">
    <source>
        <dbReference type="SAM" id="Phobius"/>
    </source>
</evidence>
<dbReference type="Proteomes" id="UP000629468">
    <property type="component" value="Unassembled WGS sequence"/>
</dbReference>
<reference evidence="2 3" key="1">
    <citation type="journal article" name="Sci. Rep.">
        <title>Telomere-to-telomere assembled and centromere annotated genomes of the two main subspecies of the button mushroom Agaricus bisporus reveal especially polymorphic chromosome ends.</title>
        <authorList>
            <person name="Sonnenberg A.S.M."/>
            <person name="Sedaghat-Telgerd N."/>
            <person name="Lavrijssen B."/>
            <person name="Ohm R.A."/>
            <person name="Hendrickx P.M."/>
            <person name="Scholtmeijer K."/>
            <person name="Baars J.J.P."/>
            <person name="van Peer A."/>
        </authorList>
    </citation>
    <scope>NUCLEOTIDE SEQUENCE [LARGE SCALE GENOMIC DNA]</scope>
    <source>
        <strain evidence="2 3">H119_p4</strain>
    </source>
</reference>
<evidence type="ECO:0008006" key="4">
    <source>
        <dbReference type="Google" id="ProtNLM"/>
    </source>
</evidence>
<feature type="transmembrane region" description="Helical" evidence="1">
    <location>
        <begin position="12"/>
        <end position="29"/>
    </location>
</feature>
<evidence type="ECO:0000313" key="2">
    <source>
        <dbReference type="EMBL" id="KAF7762335.1"/>
    </source>
</evidence>
<sequence length="405" mass="45902">MYPSGRIPVSTWFDILLAVLFPLLLFLVGRKMFPPFSWSTIRQQLTGSHYASTSTFSLGRAYASYFHYALLAKQDLASMEHSYSSIRRSQKQLGVRIGYPAKLKHFGQTITQNAITTTAIATLAAQEFGLEEHPSSTDVNHADLPRVREALKHFVRDWSEEGAGEREKIFQPILRVLEQIPLSAREEARVLVPGSGLGRLAWEISQLGYNTRAVEYSYFMTLAMRFLFSPTSTPNTNSHNIQPFAHWFSHQRSNDSLFRSIPFPDVVPRFSSKLELIEDDFLKTTIPYPSKDQAGQSGYDFVVTLFFIDTSINVFSTIEKIYSLLRPGGTWINLGPLLWPGGAQAKVELSLEEVMLAVKDIGFVIDQGGSADDCRRPRTIECEYAHDQNAMMHWVYHAEFWVATK</sequence>
<organism evidence="2 3">
    <name type="scientific">Agaricus bisporus var. burnettii</name>
    <dbReference type="NCBI Taxonomy" id="192524"/>
    <lineage>
        <taxon>Eukaryota</taxon>
        <taxon>Fungi</taxon>
        <taxon>Dikarya</taxon>
        <taxon>Basidiomycota</taxon>
        <taxon>Agaricomycotina</taxon>
        <taxon>Agaricomycetes</taxon>
        <taxon>Agaricomycetidae</taxon>
        <taxon>Agaricales</taxon>
        <taxon>Agaricineae</taxon>
        <taxon>Agaricaceae</taxon>
        <taxon>Agaricus</taxon>
    </lineage>
</organism>
<dbReference type="InterPro" id="IPR012901">
    <property type="entry name" value="CARME"/>
</dbReference>
<dbReference type="GO" id="GO:0008757">
    <property type="term" value="F:S-adenosylmethionine-dependent methyltransferase activity"/>
    <property type="evidence" value="ECO:0007669"/>
    <property type="project" value="InterPro"/>
</dbReference>
<name>A0A8H7C5B0_AGABI</name>
<dbReference type="EMBL" id="JABXXO010000012">
    <property type="protein sequence ID" value="KAF7762335.1"/>
    <property type="molecule type" value="Genomic_DNA"/>
</dbReference>
<gene>
    <name evidence="2" type="ORF">Agabi119p4_8928</name>
</gene>
<accession>A0A8H7C5B0</accession>
<dbReference type="AlphaFoldDB" id="A0A8H7C5B0"/>
<protein>
    <recommendedName>
        <fullName evidence="4">N2227-domain-containing protein</fullName>
    </recommendedName>
</protein>